<dbReference type="SUPFAM" id="SSF54001">
    <property type="entry name" value="Cysteine proteinases"/>
    <property type="match status" value="1"/>
</dbReference>
<accession>A0AAD9K769</accession>
<name>A0AAD9K769_RIDPI</name>
<gene>
    <name evidence="1" type="ORF">NP493_1352g00031</name>
</gene>
<dbReference type="InterPro" id="IPR053041">
    <property type="entry name" value="Transglut-like_Superfamily_Mod"/>
</dbReference>
<keyword evidence="2" id="KW-1185">Reference proteome</keyword>
<proteinExistence type="predicted"/>
<evidence type="ECO:0000313" key="1">
    <source>
        <dbReference type="EMBL" id="KAK2165725.1"/>
    </source>
</evidence>
<dbReference type="EMBL" id="JAODUO010001353">
    <property type="protein sequence ID" value="KAK2165725.1"/>
    <property type="molecule type" value="Genomic_DNA"/>
</dbReference>
<protein>
    <submittedName>
        <fullName evidence="1">Uncharacterized protein</fullName>
    </submittedName>
</protein>
<evidence type="ECO:0000313" key="2">
    <source>
        <dbReference type="Proteomes" id="UP001209878"/>
    </source>
</evidence>
<sequence>MAGCCWPWKIIPEIIPAKQVPIPDNLLERSYKDLANHITMSCQNDLDRVRAIFNGMISLKRKNIGTVDDEKSPGTPLHDLQRIQSNTYNDAHFFFRLSNAAGIACVVISGVTKNGSYVVGERRLRQKQERLAQWNAVLVNGEWRLLDVLWASCALVGRRVAGWRLVDVLGETDAKENADGGIRGEPHYHNNEFFFPPRPVRLHAPPRRPRLAVVAAAAEQSPV</sequence>
<dbReference type="InterPro" id="IPR038765">
    <property type="entry name" value="Papain-like_cys_pep_sf"/>
</dbReference>
<comment type="caution">
    <text evidence="1">The sequence shown here is derived from an EMBL/GenBank/DDBJ whole genome shotgun (WGS) entry which is preliminary data.</text>
</comment>
<dbReference type="PANTHER" id="PTHR47020:SF1">
    <property type="entry name" value="HILLARIN"/>
    <property type="match status" value="1"/>
</dbReference>
<dbReference type="Gene3D" id="3.10.620.30">
    <property type="match status" value="1"/>
</dbReference>
<reference evidence="1" key="1">
    <citation type="journal article" date="2023" name="Mol. Biol. Evol.">
        <title>Third-Generation Sequencing Reveals the Adaptive Role of the Epigenome in Three Deep-Sea Polychaetes.</title>
        <authorList>
            <person name="Perez M."/>
            <person name="Aroh O."/>
            <person name="Sun Y."/>
            <person name="Lan Y."/>
            <person name="Juniper S.K."/>
            <person name="Young C.R."/>
            <person name="Angers B."/>
            <person name="Qian P.Y."/>
        </authorList>
    </citation>
    <scope>NUCLEOTIDE SEQUENCE</scope>
    <source>
        <strain evidence="1">R07B-5</strain>
    </source>
</reference>
<dbReference type="Proteomes" id="UP001209878">
    <property type="component" value="Unassembled WGS sequence"/>
</dbReference>
<dbReference type="PANTHER" id="PTHR47020">
    <property type="entry name" value="HILLARIN"/>
    <property type="match status" value="1"/>
</dbReference>
<dbReference type="AlphaFoldDB" id="A0AAD9K769"/>
<organism evidence="1 2">
    <name type="scientific">Ridgeia piscesae</name>
    <name type="common">Tubeworm</name>
    <dbReference type="NCBI Taxonomy" id="27915"/>
    <lineage>
        <taxon>Eukaryota</taxon>
        <taxon>Metazoa</taxon>
        <taxon>Spiralia</taxon>
        <taxon>Lophotrochozoa</taxon>
        <taxon>Annelida</taxon>
        <taxon>Polychaeta</taxon>
        <taxon>Sedentaria</taxon>
        <taxon>Canalipalpata</taxon>
        <taxon>Sabellida</taxon>
        <taxon>Siboglinidae</taxon>
        <taxon>Ridgeia</taxon>
    </lineage>
</organism>